<reference evidence="3 4" key="1">
    <citation type="submission" date="2015-10" db="EMBL/GenBank/DDBJ databases">
        <title>Full genome of DAOMC 229536 Phialocephala scopiformis, a fungal endophyte of spruce producing the potent anti-insectan compound rugulosin.</title>
        <authorList>
            <consortium name="DOE Joint Genome Institute"/>
            <person name="Walker A.K."/>
            <person name="Frasz S.L."/>
            <person name="Seifert K.A."/>
            <person name="Miller J.D."/>
            <person name="Mondo S.J."/>
            <person name="Labutti K."/>
            <person name="Lipzen A."/>
            <person name="Dockter R."/>
            <person name="Kennedy M."/>
            <person name="Grigoriev I.V."/>
            <person name="Spatafora J.W."/>
        </authorList>
    </citation>
    <scope>NUCLEOTIDE SEQUENCE [LARGE SCALE GENOMIC DNA]</scope>
    <source>
        <strain evidence="3 4">CBS 120377</strain>
    </source>
</reference>
<feature type="region of interest" description="Disordered" evidence="1">
    <location>
        <begin position="1"/>
        <end position="47"/>
    </location>
</feature>
<dbReference type="KEGG" id="psco:LY89DRAFT_621498"/>
<sequence>MAQRTAESADELQMNTILDSLELSDEEGTYFSSEPEESTSRSNTNDIQSSIDFDDALCDTCKEIGANFIRRGTENVVCSELVDERAGQGCLLCLCVLAHLKEEELDGMRKQRNRAAEMDWDFEIQYHIVGSDFFPSHFNKPWIWISYGICGEEAHFDVSRSISFSVVFRVFIQEYFDEDVFSALHEGPNVGDSTSSPSAWNSAERWLHDCTTDHDECRVSVQTNLPSRLLSLRSDRSTALHLITVSDLPCPPTYATLSHCWGNYLPLRLLTSNITNFMSGEALSDLPPTYSDAIEACHKLGIGYLWIDSLCIIQDSVTDWEQESARMGQIYLGGICNLAATAAFDARDGMFYPRDAQLFKPIKARINNPSEEVCYIFIRDIWSDMVEKAPLNSRAWVCQERLFSPRTLHFCKSQLAFECRELSACESLPTEYCELPRLADGPQSKKRWMQKIVHHTSDTEPNDIQNLLQTWMEFVELYSRCSITFQSDILVTFSGLAATFNAQLNTDYLAGLWRADLPQQLLWRAVGSGRRISTYVAPSWSWAAITSEVSFGLPPSPAVYDHDAEPLIDILEVNATPSTENAYGQVRDGLLLVKGRLAEVRFEYQKKNPVKSCKLYVRIDDFKEEATERSLIIRFDEDDYTLYNDVDFDQNIGDTELAVESLFILPVFDDFDGQSCLVLQKVRDGTRGGVFFRWGYLDLIGRTAVELLDGGLQSFDKRNSGRVNEGNSARLAKDGGHIIEII</sequence>
<evidence type="ECO:0000313" key="4">
    <source>
        <dbReference type="Proteomes" id="UP000070700"/>
    </source>
</evidence>
<organism evidence="3 4">
    <name type="scientific">Mollisia scopiformis</name>
    <name type="common">Conifer needle endophyte fungus</name>
    <name type="synonym">Phialocephala scopiformis</name>
    <dbReference type="NCBI Taxonomy" id="149040"/>
    <lineage>
        <taxon>Eukaryota</taxon>
        <taxon>Fungi</taxon>
        <taxon>Dikarya</taxon>
        <taxon>Ascomycota</taxon>
        <taxon>Pezizomycotina</taxon>
        <taxon>Leotiomycetes</taxon>
        <taxon>Helotiales</taxon>
        <taxon>Mollisiaceae</taxon>
        <taxon>Mollisia</taxon>
    </lineage>
</organism>
<name>A0A194X0T9_MOLSC</name>
<evidence type="ECO:0000313" key="3">
    <source>
        <dbReference type="EMBL" id="KUJ13816.1"/>
    </source>
</evidence>
<proteinExistence type="predicted"/>
<dbReference type="InterPro" id="IPR010730">
    <property type="entry name" value="HET"/>
</dbReference>
<dbReference type="Proteomes" id="UP000070700">
    <property type="component" value="Unassembled WGS sequence"/>
</dbReference>
<feature type="domain" description="Heterokaryon incompatibility" evidence="2">
    <location>
        <begin position="254"/>
        <end position="400"/>
    </location>
</feature>
<dbReference type="EMBL" id="KQ947421">
    <property type="protein sequence ID" value="KUJ13816.1"/>
    <property type="molecule type" value="Genomic_DNA"/>
</dbReference>
<dbReference type="GeneID" id="28820676"/>
<evidence type="ECO:0000259" key="2">
    <source>
        <dbReference type="Pfam" id="PF06985"/>
    </source>
</evidence>
<gene>
    <name evidence="3" type="ORF">LY89DRAFT_621498</name>
</gene>
<protein>
    <submittedName>
        <fullName evidence="3">HET-domain-containing protein</fullName>
    </submittedName>
</protein>
<dbReference type="AlphaFoldDB" id="A0A194X0T9"/>
<dbReference type="OrthoDB" id="5125733at2759"/>
<dbReference type="PANTHER" id="PTHR33112:SF16">
    <property type="entry name" value="HETEROKARYON INCOMPATIBILITY DOMAIN-CONTAINING PROTEIN"/>
    <property type="match status" value="1"/>
</dbReference>
<dbReference type="InParanoid" id="A0A194X0T9"/>
<dbReference type="PANTHER" id="PTHR33112">
    <property type="entry name" value="DOMAIN PROTEIN, PUTATIVE-RELATED"/>
    <property type="match status" value="1"/>
</dbReference>
<evidence type="ECO:0000256" key="1">
    <source>
        <dbReference type="SAM" id="MobiDB-lite"/>
    </source>
</evidence>
<accession>A0A194X0T9</accession>
<dbReference type="Pfam" id="PF06985">
    <property type="entry name" value="HET"/>
    <property type="match status" value="1"/>
</dbReference>
<keyword evidence="4" id="KW-1185">Reference proteome</keyword>
<dbReference type="RefSeq" id="XP_018068171.1">
    <property type="nucleotide sequence ID" value="XM_018210950.1"/>
</dbReference>